<sequence length="120" mass="12975">MAVGNEVSPLKGDTSQFVPFVFPAIRNIQTAISAVGLGNQIKVSTYIEIGVLGNSYPLSDGVFLPEVRQYLGGIIQFLVNNRAPLLVNIYPYFTSIGSQQQISLDYALFMSTGIVMPDGT</sequence>
<organism evidence="5 6">
    <name type="scientific">Abeliophyllum distichum</name>
    <dbReference type="NCBI Taxonomy" id="126358"/>
    <lineage>
        <taxon>Eukaryota</taxon>
        <taxon>Viridiplantae</taxon>
        <taxon>Streptophyta</taxon>
        <taxon>Embryophyta</taxon>
        <taxon>Tracheophyta</taxon>
        <taxon>Spermatophyta</taxon>
        <taxon>Magnoliopsida</taxon>
        <taxon>eudicotyledons</taxon>
        <taxon>Gunneridae</taxon>
        <taxon>Pentapetalae</taxon>
        <taxon>asterids</taxon>
        <taxon>lamiids</taxon>
        <taxon>Lamiales</taxon>
        <taxon>Oleaceae</taxon>
        <taxon>Forsythieae</taxon>
        <taxon>Abeliophyllum</taxon>
    </lineage>
</organism>
<gene>
    <name evidence="5" type="ORF">Adt_27327</name>
</gene>
<dbReference type="Proteomes" id="UP001604336">
    <property type="component" value="Unassembled WGS sequence"/>
</dbReference>
<comment type="caution">
    <text evidence="5">The sequence shown here is derived from an EMBL/GenBank/DDBJ whole genome shotgun (WGS) entry which is preliminary data.</text>
</comment>
<dbReference type="EMBL" id="JBFOLK010000008">
    <property type="protein sequence ID" value="KAL2491699.1"/>
    <property type="molecule type" value="Genomic_DNA"/>
</dbReference>
<keyword evidence="2 5" id="KW-0378">Hydrolase</keyword>
<evidence type="ECO:0000256" key="4">
    <source>
        <dbReference type="RuleBase" id="RU004335"/>
    </source>
</evidence>
<keyword evidence="3" id="KW-0326">Glycosidase</keyword>
<reference evidence="6" key="1">
    <citation type="submission" date="2024-07" db="EMBL/GenBank/DDBJ databases">
        <title>Two chromosome-level genome assemblies of Korean endemic species Abeliophyllum distichum and Forsythia ovata (Oleaceae).</title>
        <authorList>
            <person name="Jang H."/>
        </authorList>
    </citation>
    <scope>NUCLEOTIDE SEQUENCE [LARGE SCALE GENOMIC DNA]</scope>
</reference>
<evidence type="ECO:0000256" key="1">
    <source>
        <dbReference type="ARBA" id="ARBA00008773"/>
    </source>
</evidence>
<dbReference type="InterPro" id="IPR000490">
    <property type="entry name" value="Glyco_hydro_17"/>
</dbReference>
<dbReference type="InterPro" id="IPR044965">
    <property type="entry name" value="Glyco_hydro_17_plant"/>
</dbReference>
<dbReference type="GO" id="GO:0016798">
    <property type="term" value="F:hydrolase activity, acting on glycosyl bonds"/>
    <property type="evidence" value="ECO:0007669"/>
    <property type="project" value="UniProtKB-KW"/>
</dbReference>
<dbReference type="SUPFAM" id="SSF51445">
    <property type="entry name" value="(Trans)glycosidases"/>
    <property type="match status" value="1"/>
</dbReference>
<accession>A0ABD1RUK4</accession>
<evidence type="ECO:0000256" key="2">
    <source>
        <dbReference type="ARBA" id="ARBA00022801"/>
    </source>
</evidence>
<keyword evidence="6" id="KW-1185">Reference proteome</keyword>
<name>A0ABD1RUK4_9LAMI</name>
<dbReference type="InterPro" id="IPR017853">
    <property type="entry name" value="GH"/>
</dbReference>
<evidence type="ECO:0000313" key="6">
    <source>
        <dbReference type="Proteomes" id="UP001604336"/>
    </source>
</evidence>
<proteinExistence type="inferred from homology"/>
<dbReference type="Pfam" id="PF00332">
    <property type="entry name" value="Glyco_hydro_17"/>
    <property type="match status" value="1"/>
</dbReference>
<evidence type="ECO:0000313" key="5">
    <source>
        <dbReference type="EMBL" id="KAL2491699.1"/>
    </source>
</evidence>
<dbReference type="Gene3D" id="3.20.20.80">
    <property type="entry name" value="Glycosidases"/>
    <property type="match status" value="1"/>
</dbReference>
<dbReference type="AlphaFoldDB" id="A0ABD1RUK4"/>
<comment type="similarity">
    <text evidence="1 4">Belongs to the glycosyl hydrolase 17 family.</text>
</comment>
<dbReference type="PANTHER" id="PTHR32227">
    <property type="entry name" value="GLUCAN ENDO-1,3-BETA-GLUCOSIDASE BG1-RELATED-RELATED"/>
    <property type="match status" value="1"/>
</dbReference>
<protein>
    <submittedName>
        <fullName evidence="5">Glycosyl hydrolase superfamily protein</fullName>
    </submittedName>
</protein>
<evidence type="ECO:0000256" key="3">
    <source>
        <dbReference type="ARBA" id="ARBA00023295"/>
    </source>
</evidence>